<gene>
    <name evidence="9" type="ORF">KVH43_05715</name>
</gene>
<dbReference type="EMBL" id="CP078093">
    <property type="protein sequence ID" value="QXM07195.1"/>
    <property type="molecule type" value="Genomic_DNA"/>
</dbReference>
<keyword evidence="2" id="KW-0673">Quorum sensing</keyword>
<organism evidence="9 10">
    <name type="scientific">Crassaminicella indica</name>
    <dbReference type="NCBI Taxonomy" id="2855394"/>
    <lineage>
        <taxon>Bacteria</taxon>
        <taxon>Bacillati</taxon>
        <taxon>Bacillota</taxon>
        <taxon>Clostridia</taxon>
        <taxon>Eubacteriales</taxon>
        <taxon>Clostridiaceae</taxon>
        <taxon>Crassaminicella</taxon>
    </lineage>
</organism>
<dbReference type="SMART" id="SM00793">
    <property type="entry name" value="AgrB"/>
    <property type="match status" value="1"/>
</dbReference>
<evidence type="ECO:0000256" key="1">
    <source>
        <dbReference type="ARBA" id="ARBA00022475"/>
    </source>
</evidence>
<keyword evidence="6 8" id="KW-1133">Transmembrane helix</keyword>
<keyword evidence="1" id="KW-1003">Cell membrane</keyword>
<keyword evidence="7 8" id="KW-0472">Membrane</keyword>
<evidence type="ECO:0000313" key="10">
    <source>
        <dbReference type="Proteomes" id="UP000886818"/>
    </source>
</evidence>
<reference evidence="9" key="1">
    <citation type="submission" date="2021-07" db="EMBL/GenBank/DDBJ databases">
        <title>Complete genome sequence of Crassaminicella sp. 143-21, isolated from a deep-sea hydrothermal vent.</title>
        <authorList>
            <person name="Li X."/>
        </authorList>
    </citation>
    <scope>NUCLEOTIDE SEQUENCE</scope>
    <source>
        <strain evidence="9">143-21</strain>
    </source>
</reference>
<dbReference type="Pfam" id="PF04647">
    <property type="entry name" value="AgrB"/>
    <property type="match status" value="1"/>
</dbReference>
<proteinExistence type="predicted"/>
<feature type="transmembrane region" description="Helical" evidence="8">
    <location>
        <begin position="37"/>
        <end position="66"/>
    </location>
</feature>
<keyword evidence="5" id="KW-0378">Hydrolase</keyword>
<evidence type="ECO:0000313" key="9">
    <source>
        <dbReference type="EMBL" id="QXM07195.1"/>
    </source>
</evidence>
<sequence>MEKCIGRILEVYKNYLGIDDNQEAILRYSLYLMMSAILGYFLALAAAWLLGTFSYVFVIMITISILRSSSGGAHCESMWNCAIFGMVVSNALGLLIKVIVPTKEITLSILVFVFLFGLWSINKYAPADTPQKPINTFEKREKLKRRSLVILVVWCFLNIGYYIIFKRGHSMVIASSLGVLWQCFSITKVGYKLWHKSDCLLNKILGK</sequence>
<evidence type="ECO:0000256" key="8">
    <source>
        <dbReference type="SAM" id="Phobius"/>
    </source>
</evidence>
<protein>
    <submittedName>
        <fullName evidence="9">Accessory gene regulator B family protein</fullName>
    </submittedName>
</protein>
<dbReference type="Proteomes" id="UP000886818">
    <property type="component" value="Chromosome"/>
</dbReference>
<keyword evidence="4 8" id="KW-0812">Transmembrane</keyword>
<dbReference type="InterPro" id="IPR006741">
    <property type="entry name" value="AgrB"/>
</dbReference>
<feature type="transmembrane region" description="Helical" evidence="8">
    <location>
        <begin position="146"/>
        <end position="165"/>
    </location>
</feature>
<feature type="transmembrane region" description="Helical" evidence="8">
    <location>
        <begin position="78"/>
        <end position="99"/>
    </location>
</feature>
<accession>A0ABX8RHJ2</accession>
<keyword evidence="10" id="KW-1185">Reference proteome</keyword>
<keyword evidence="3" id="KW-0645">Protease</keyword>
<evidence type="ECO:0000256" key="5">
    <source>
        <dbReference type="ARBA" id="ARBA00022801"/>
    </source>
</evidence>
<evidence type="ECO:0000256" key="2">
    <source>
        <dbReference type="ARBA" id="ARBA00022654"/>
    </source>
</evidence>
<name>A0ABX8RHJ2_9CLOT</name>
<dbReference type="RefSeq" id="WP_218283881.1">
    <property type="nucleotide sequence ID" value="NZ_CP078093.1"/>
</dbReference>
<evidence type="ECO:0000256" key="7">
    <source>
        <dbReference type="ARBA" id="ARBA00023136"/>
    </source>
</evidence>
<evidence type="ECO:0000256" key="3">
    <source>
        <dbReference type="ARBA" id="ARBA00022670"/>
    </source>
</evidence>
<evidence type="ECO:0000256" key="4">
    <source>
        <dbReference type="ARBA" id="ARBA00022692"/>
    </source>
</evidence>
<evidence type="ECO:0000256" key="6">
    <source>
        <dbReference type="ARBA" id="ARBA00022989"/>
    </source>
</evidence>
<feature type="transmembrane region" description="Helical" evidence="8">
    <location>
        <begin position="105"/>
        <end position="125"/>
    </location>
</feature>